<organism evidence="1 2">
    <name type="scientific">Vitis vinifera</name>
    <name type="common">Grape</name>
    <dbReference type="NCBI Taxonomy" id="29760"/>
    <lineage>
        <taxon>Eukaryota</taxon>
        <taxon>Viridiplantae</taxon>
        <taxon>Streptophyta</taxon>
        <taxon>Embryophyta</taxon>
        <taxon>Tracheophyta</taxon>
        <taxon>Spermatophyta</taxon>
        <taxon>Magnoliopsida</taxon>
        <taxon>eudicotyledons</taxon>
        <taxon>Gunneridae</taxon>
        <taxon>Pentapetalae</taxon>
        <taxon>rosids</taxon>
        <taxon>Vitales</taxon>
        <taxon>Vitaceae</taxon>
        <taxon>Viteae</taxon>
        <taxon>Vitis</taxon>
    </lineage>
</organism>
<protein>
    <submittedName>
        <fullName evidence="1">Uncharacterized protein</fullName>
    </submittedName>
</protein>
<name>A0A438FRY7_VITVI</name>
<gene>
    <name evidence="1" type="ORF">CK203_060347</name>
</gene>
<sequence>MRSLMDQYVLKLSNDPVGYSDLQGVSWPRKCKKNNGGCVFHADGGDFGAEGEGTQEAQMLRGRRATTSHFLEVIIGTPEAPQRPPMQFHHQYRALPPPRSGLVDLGCPSVATDPLPTHDTRAVPPPLEGADPQAIQFDPGQDLWAASSITSILTACATYDTLHSVPRGI</sequence>
<proteinExistence type="predicted"/>
<dbReference type="Proteomes" id="UP000288805">
    <property type="component" value="Unassembled WGS sequence"/>
</dbReference>
<dbReference type="AlphaFoldDB" id="A0A438FRY7"/>
<reference evidence="1 2" key="1">
    <citation type="journal article" date="2018" name="PLoS Genet.">
        <title>Population sequencing reveals clonal diversity and ancestral inbreeding in the grapevine cultivar Chardonnay.</title>
        <authorList>
            <person name="Roach M.J."/>
            <person name="Johnson D.L."/>
            <person name="Bohlmann J."/>
            <person name="van Vuuren H.J."/>
            <person name="Jones S.J."/>
            <person name="Pretorius I.S."/>
            <person name="Schmidt S.A."/>
            <person name="Borneman A.R."/>
        </authorList>
    </citation>
    <scope>NUCLEOTIDE SEQUENCE [LARGE SCALE GENOMIC DNA]</scope>
    <source>
        <strain evidence="2">cv. Chardonnay</strain>
        <tissue evidence="1">Leaf</tissue>
    </source>
</reference>
<dbReference type="EMBL" id="QGNW01000762">
    <property type="protein sequence ID" value="RVW62709.1"/>
    <property type="molecule type" value="Genomic_DNA"/>
</dbReference>
<evidence type="ECO:0000313" key="1">
    <source>
        <dbReference type="EMBL" id="RVW62709.1"/>
    </source>
</evidence>
<comment type="caution">
    <text evidence="1">The sequence shown here is derived from an EMBL/GenBank/DDBJ whole genome shotgun (WGS) entry which is preliminary data.</text>
</comment>
<accession>A0A438FRY7</accession>
<evidence type="ECO:0000313" key="2">
    <source>
        <dbReference type="Proteomes" id="UP000288805"/>
    </source>
</evidence>